<dbReference type="EMBL" id="CP099587">
    <property type="protein sequence ID" value="USS47834.1"/>
    <property type="molecule type" value="Genomic_DNA"/>
</dbReference>
<keyword evidence="2" id="KW-1185">Reference proteome</keyword>
<protein>
    <submittedName>
        <fullName evidence="1">Uncharacterized protein</fullName>
    </submittedName>
</protein>
<name>A0ABY5BPB6_BURGL</name>
<evidence type="ECO:0000313" key="2">
    <source>
        <dbReference type="Proteomes" id="UP001056386"/>
    </source>
</evidence>
<organism evidence="1 2">
    <name type="scientific">Burkholderia glumae</name>
    <name type="common">Pseudomonas glumae</name>
    <dbReference type="NCBI Taxonomy" id="337"/>
    <lineage>
        <taxon>Bacteria</taxon>
        <taxon>Pseudomonadati</taxon>
        <taxon>Pseudomonadota</taxon>
        <taxon>Betaproteobacteria</taxon>
        <taxon>Burkholderiales</taxon>
        <taxon>Burkholderiaceae</taxon>
        <taxon>Burkholderia</taxon>
    </lineage>
</organism>
<dbReference type="RefSeq" id="WP_252836937.1">
    <property type="nucleotide sequence ID" value="NZ_CP099587.1"/>
</dbReference>
<sequence length="179" mass="19335">MMALQSHFVMPAHSGRCAPFSGPFLSRFAHRDCTQYPVGVAETAAIRAWNPDMQEADDRRSAVFLRPYAFARLQDQWVGHGGDGFGRAGFLLRRCSNPVMCPPTSFGTERRASTPAKGGRILRQSTHAHTGQQSDVIQSIVRAALRDAAIASTYQDALDATGAALAAIAALVRAEVRHG</sequence>
<proteinExistence type="predicted"/>
<reference evidence="1" key="1">
    <citation type="submission" date="2022-06" db="EMBL/GenBank/DDBJ databases">
        <title>Draft genome sequence of Burkholderia glumae strain GR20004 isolated from rice panicle showing bacterial panicle blight.</title>
        <authorList>
            <person name="Choi S.Y."/>
            <person name="Lee Y.H."/>
        </authorList>
    </citation>
    <scope>NUCLEOTIDE SEQUENCE</scope>
    <source>
        <strain evidence="1">GR20004</strain>
    </source>
</reference>
<evidence type="ECO:0000313" key="1">
    <source>
        <dbReference type="EMBL" id="USS47834.1"/>
    </source>
</evidence>
<dbReference type="Proteomes" id="UP001056386">
    <property type="component" value="Chromosome 1"/>
</dbReference>
<gene>
    <name evidence="1" type="ORF">NFI99_31580</name>
</gene>
<accession>A0ABY5BPB6</accession>